<accession>A0ABW1DPT6</accession>
<dbReference type="Proteomes" id="UP001595979">
    <property type="component" value="Unassembled WGS sequence"/>
</dbReference>
<name>A0ABW1DPT6_9DEIO</name>
<dbReference type="RefSeq" id="WP_014682806.1">
    <property type="nucleotide sequence ID" value="NZ_JBHSOH010000035.1"/>
</dbReference>
<evidence type="ECO:0000313" key="2">
    <source>
        <dbReference type="Proteomes" id="UP001595979"/>
    </source>
</evidence>
<gene>
    <name evidence="1" type="ORF">ACFPQ6_17105</name>
</gene>
<comment type="caution">
    <text evidence="1">The sequence shown here is derived from an EMBL/GenBank/DDBJ whole genome shotgun (WGS) entry which is preliminary data.</text>
</comment>
<dbReference type="EMBL" id="JBHSOH010000035">
    <property type="protein sequence ID" value="MFC5850023.1"/>
    <property type="molecule type" value="Genomic_DNA"/>
</dbReference>
<evidence type="ECO:0000313" key="1">
    <source>
        <dbReference type="EMBL" id="MFC5850023.1"/>
    </source>
</evidence>
<sequence>MTPATLEATRPYHLQVWHAARPDFLGHQFRAFPSTNFQHVADLQVNASSMLEALRQTYAITQHMERLWEQDPAVTLLYVPNPRSTSAGDVLICEGQVHGIAMIGFEQVR</sequence>
<organism evidence="1 2">
    <name type="scientific">Deinococcus petrolearius</name>
    <dbReference type="NCBI Taxonomy" id="1751295"/>
    <lineage>
        <taxon>Bacteria</taxon>
        <taxon>Thermotogati</taxon>
        <taxon>Deinococcota</taxon>
        <taxon>Deinococci</taxon>
        <taxon>Deinococcales</taxon>
        <taxon>Deinococcaceae</taxon>
        <taxon>Deinococcus</taxon>
    </lineage>
</organism>
<keyword evidence="2" id="KW-1185">Reference proteome</keyword>
<reference evidence="2" key="1">
    <citation type="journal article" date="2019" name="Int. J. Syst. Evol. Microbiol.">
        <title>The Global Catalogue of Microorganisms (GCM) 10K type strain sequencing project: providing services to taxonomists for standard genome sequencing and annotation.</title>
        <authorList>
            <consortium name="The Broad Institute Genomics Platform"/>
            <consortium name="The Broad Institute Genome Sequencing Center for Infectious Disease"/>
            <person name="Wu L."/>
            <person name="Ma J."/>
        </authorList>
    </citation>
    <scope>NUCLEOTIDE SEQUENCE [LARGE SCALE GENOMIC DNA]</scope>
    <source>
        <strain evidence="2">CGMCC 1.15053</strain>
    </source>
</reference>
<protein>
    <submittedName>
        <fullName evidence="1">Uncharacterized protein</fullName>
    </submittedName>
</protein>
<proteinExistence type="predicted"/>